<sequence length="188" mass="21134">MSEATWRVRASAECVGASVERPSATVRAGEGGLDRQADRLRVLRLTRFFKPVYTNLEGGRSHAVNTGWAMLALIDAGQAERDPKPLNRAAKTLINMQLESGEFPQQVKPRRWNCCRWSLVTPIEIGGARPMLSVRLRGSGRQLDLNWVQLQAKSEGGFRFWKGFMENHVDWKRPWLCGEGSSQVVSLL</sequence>
<comment type="caution">
    <text evidence="2">The sequence shown here is derived from an EMBL/GenBank/DDBJ whole genome shotgun (WGS) entry which is preliminary data.</text>
</comment>
<accession>A0AAV7H0Z6</accession>
<evidence type="ECO:0008006" key="4">
    <source>
        <dbReference type="Google" id="ProtNLM"/>
    </source>
</evidence>
<dbReference type="EMBL" id="JAGFBR010000009">
    <property type="protein sequence ID" value="KAH0461389.1"/>
    <property type="molecule type" value="Genomic_DNA"/>
</dbReference>
<keyword evidence="3" id="KW-1185">Reference proteome</keyword>
<evidence type="ECO:0000256" key="1">
    <source>
        <dbReference type="ARBA" id="ARBA00009755"/>
    </source>
</evidence>
<reference evidence="2 3" key="1">
    <citation type="journal article" date="2021" name="Hortic Res">
        <title>Chromosome-scale assembly of the Dendrobium chrysotoxum genome enhances the understanding of orchid evolution.</title>
        <authorList>
            <person name="Zhang Y."/>
            <person name="Zhang G.Q."/>
            <person name="Zhang D."/>
            <person name="Liu X.D."/>
            <person name="Xu X.Y."/>
            <person name="Sun W.H."/>
            <person name="Yu X."/>
            <person name="Zhu X."/>
            <person name="Wang Z.W."/>
            <person name="Zhao X."/>
            <person name="Zhong W.Y."/>
            <person name="Chen H."/>
            <person name="Yin W.L."/>
            <person name="Huang T."/>
            <person name="Niu S.C."/>
            <person name="Liu Z.J."/>
        </authorList>
    </citation>
    <scope>NUCLEOTIDE SEQUENCE [LARGE SCALE GENOMIC DNA]</scope>
    <source>
        <strain evidence="2">Lindl</strain>
    </source>
</reference>
<organism evidence="2 3">
    <name type="scientific">Dendrobium chrysotoxum</name>
    <name type="common">Orchid</name>
    <dbReference type="NCBI Taxonomy" id="161865"/>
    <lineage>
        <taxon>Eukaryota</taxon>
        <taxon>Viridiplantae</taxon>
        <taxon>Streptophyta</taxon>
        <taxon>Embryophyta</taxon>
        <taxon>Tracheophyta</taxon>
        <taxon>Spermatophyta</taxon>
        <taxon>Magnoliopsida</taxon>
        <taxon>Liliopsida</taxon>
        <taxon>Asparagales</taxon>
        <taxon>Orchidaceae</taxon>
        <taxon>Epidendroideae</taxon>
        <taxon>Malaxideae</taxon>
        <taxon>Dendrobiinae</taxon>
        <taxon>Dendrobium</taxon>
    </lineage>
</organism>
<dbReference type="AlphaFoldDB" id="A0AAV7H0Z6"/>
<dbReference type="GO" id="GO:0031559">
    <property type="term" value="F:oxidosqualene cyclase activity"/>
    <property type="evidence" value="ECO:0007669"/>
    <property type="project" value="UniProtKB-ARBA"/>
</dbReference>
<dbReference type="InterPro" id="IPR018333">
    <property type="entry name" value="Squalene_cyclase"/>
</dbReference>
<protein>
    <recommendedName>
        <fullName evidence="4">Squalene cyclase C-terminal domain-containing protein</fullName>
    </recommendedName>
</protein>
<dbReference type="SUPFAM" id="SSF48239">
    <property type="entry name" value="Terpenoid cyclases/Protein prenyltransferases"/>
    <property type="match status" value="1"/>
</dbReference>
<proteinExistence type="inferred from homology"/>
<gene>
    <name evidence="2" type="ORF">IEQ34_008964</name>
</gene>
<name>A0AAV7H0Z6_DENCH</name>
<dbReference type="Proteomes" id="UP000775213">
    <property type="component" value="Unassembled WGS sequence"/>
</dbReference>
<dbReference type="GO" id="GO:0016104">
    <property type="term" value="P:triterpenoid biosynthetic process"/>
    <property type="evidence" value="ECO:0007669"/>
    <property type="project" value="InterPro"/>
</dbReference>
<dbReference type="GO" id="GO:0005811">
    <property type="term" value="C:lipid droplet"/>
    <property type="evidence" value="ECO:0007669"/>
    <property type="project" value="InterPro"/>
</dbReference>
<comment type="similarity">
    <text evidence="1">Belongs to the terpene cyclase/mutase family.</text>
</comment>
<dbReference type="PANTHER" id="PTHR11764">
    <property type="entry name" value="TERPENE CYCLASE/MUTASE FAMILY MEMBER"/>
    <property type="match status" value="1"/>
</dbReference>
<dbReference type="Gene3D" id="1.50.10.20">
    <property type="match status" value="1"/>
</dbReference>
<evidence type="ECO:0000313" key="3">
    <source>
        <dbReference type="Proteomes" id="UP000775213"/>
    </source>
</evidence>
<dbReference type="InterPro" id="IPR008930">
    <property type="entry name" value="Terpenoid_cyclase/PrenylTrfase"/>
</dbReference>
<evidence type="ECO:0000313" key="2">
    <source>
        <dbReference type="EMBL" id="KAH0461389.1"/>
    </source>
</evidence>
<dbReference type="PANTHER" id="PTHR11764:SF20">
    <property type="entry name" value="LANOSTEROL SYNTHASE"/>
    <property type="match status" value="1"/>
</dbReference>